<comment type="similarity">
    <text evidence="1">Belongs to the CapA family.</text>
</comment>
<dbReference type="Pfam" id="PF09587">
    <property type="entry name" value="PGA_cap"/>
    <property type="match status" value="2"/>
</dbReference>
<accession>A0A4R5Q9U5</accession>
<dbReference type="SMART" id="SM00854">
    <property type="entry name" value="PGA_cap"/>
    <property type="match status" value="1"/>
</dbReference>
<protein>
    <submittedName>
        <fullName evidence="3">AmmeMemoRadiSam system protein B</fullName>
    </submittedName>
</protein>
<dbReference type="PANTHER" id="PTHR33393">
    <property type="entry name" value="POLYGLUTAMINE SYNTHESIS ACCESSORY PROTEIN RV0574C-RELATED"/>
    <property type="match status" value="1"/>
</dbReference>
<evidence type="ECO:0000259" key="2">
    <source>
        <dbReference type="SMART" id="SM00854"/>
    </source>
</evidence>
<keyword evidence="4" id="KW-1185">Reference proteome</keyword>
<dbReference type="InterPro" id="IPR019079">
    <property type="entry name" value="Capsule_synth_CapA"/>
</dbReference>
<dbReference type="AlphaFoldDB" id="A0A4R5Q9U5"/>
<dbReference type="InterPro" id="IPR052169">
    <property type="entry name" value="CW_Biosynth-Accessory"/>
</dbReference>
<reference evidence="3 4" key="1">
    <citation type="journal article" date="2016" name="J. Microbiol.">
        <title>Dankookia rubra gen. nov., sp. nov., an alphaproteobacterium isolated from sediment of a shallow stream.</title>
        <authorList>
            <person name="Kim W.H."/>
            <person name="Kim D.H."/>
            <person name="Kang K."/>
            <person name="Ahn T.Y."/>
        </authorList>
    </citation>
    <scope>NUCLEOTIDE SEQUENCE [LARGE SCALE GENOMIC DNA]</scope>
    <source>
        <strain evidence="3 4">JCM30602</strain>
    </source>
</reference>
<dbReference type="OrthoDB" id="9810718at2"/>
<dbReference type="NCBIfam" id="TIGR04336">
    <property type="entry name" value="AmmeMemoSam_B"/>
    <property type="match status" value="1"/>
</dbReference>
<sequence length="592" mass="64363">MPSWKDLISMNKSWSLSHLEQNHGFRTVAIGFIAFLACMLEVNGYAQADSSSDNYLPHMGDRATIERAINLERPSFEPPVDVTGISVPHHLLAADLIARGFWAASKGSYERVILISPDHYRSVKGRFGVINSDFKTIFGQARHDHEVVERLLMQPELFEPLRQPEREHGIQAVVPFIRFFFPSAEIIAVAAAVTTDPSDWIEVASALTPFLTKKTLVVQSTDYSHYLPLAEAIRRDRQTLAVLSTGNVDVVGSLTQPSHLDSKAAQAVQMHLQSHLGASQILVGNRNSAQYTKIESSTTSYLVSVFLKDPNKGGVFRYADQSVFYFGGDVLLGRFLAPMVAKESVAAEIVSEIMNHTQGAPLVVNLEGVLLPDPIVGLGSNTHQMLAKIAAPILRRLNVVAAGLANNHSLDFGPAGLQETIEQLEIFGIKPLVHGSAVNMGMFRLVALNLLPGQLSNEPAGAGFSAASKLLCDLAADPPLVAFVHWGKEYTSVPTLNERAYGEALQQCGVSLIVGAHTHQASAQLETIGRGETQILFSLGNLIFDQIASISSAALLEVRIFEQGTIAARLVKLPNIFETAKNAFHREPASSR</sequence>
<dbReference type="EMBL" id="SMSJ01000053">
    <property type="protein sequence ID" value="TDH59792.1"/>
    <property type="molecule type" value="Genomic_DNA"/>
</dbReference>
<dbReference type="SUPFAM" id="SSF56300">
    <property type="entry name" value="Metallo-dependent phosphatases"/>
    <property type="match status" value="1"/>
</dbReference>
<dbReference type="InterPro" id="IPR029052">
    <property type="entry name" value="Metallo-depent_PP-like"/>
</dbReference>
<proteinExistence type="inferred from homology"/>
<feature type="domain" description="Capsule synthesis protein CapA" evidence="2">
    <location>
        <begin position="323"/>
        <end position="546"/>
    </location>
</feature>
<organism evidence="3 4">
    <name type="scientific">Dankookia rubra</name>
    <dbReference type="NCBI Taxonomy" id="1442381"/>
    <lineage>
        <taxon>Bacteria</taxon>
        <taxon>Pseudomonadati</taxon>
        <taxon>Pseudomonadota</taxon>
        <taxon>Alphaproteobacteria</taxon>
        <taxon>Acetobacterales</taxon>
        <taxon>Roseomonadaceae</taxon>
        <taxon>Dankookia</taxon>
    </lineage>
</organism>
<dbReference type="PANTHER" id="PTHR33393:SF11">
    <property type="entry name" value="POLYGLUTAMINE SYNTHESIS ACCESSORY PROTEIN RV0574C-RELATED"/>
    <property type="match status" value="1"/>
</dbReference>
<dbReference type="InterPro" id="IPR002737">
    <property type="entry name" value="MEMO1_fam"/>
</dbReference>
<evidence type="ECO:0000313" key="4">
    <source>
        <dbReference type="Proteomes" id="UP000295096"/>
    </source>
</evidence>
<evidence type="ECO:0000313" key="3">
    <source>
        <dbReference type="EMBL" id="TDH59792.1"/>
    </source>
</evidence>
<evidence type="ECO:0000256" key="1">
    <source>
        <dbReference type="ARBA" id="ARBA00005662"/>
    </source>
</evidence>
<gene>
    <name evidence="3" type="primary">amrB</name>
    <name evidence="3" type="ORF">E2C06_25445</name>
</gene>
<name>A0A4R5Q9U5_9PROT</name>
<dbReference type="Proteomes" id="UP000295096">
    <property type="component" value="Unassembled WGS sequence"/>
</dbReference>
<comment type="caution">
    <text evidence="3">The sequence shown here is derived from an EMBL/GenBank/DDBJ whole genome shotgun (WGS) entry which is preliminary data.</text>
</comment>
<dbReference type="Pfam" id="PF01875">
    <property type="entry name" value="Memo"/>
    <property type="match status" value="1"/>
</dbReference>
<dbReference type="Gene3D" id="3.40.830.10">
    <property type="entry name" value="LigB-like"/>
    <property type="match status" value="1"/>
</dbReference>